<name>A0A3D4V6V4_9BACT</name>
<dbReference type="Pfam" id="PF14352">
    <property type="entry name" value="DUF4402"/>
    <property type="match status" value="1"/>
</dbReference>
<dbReference type="AlphaFoldDB" id="A0A3D4V6V4"/>
<dbReference type="Proteomes" id="UP000264071">
    <property type="component" value="Unassembled WGS sequence"/>
</dbReference>
<evidence type="ECO:0000313" key="1">
    <source>
        <dbReference type="EMBL" id="HCT56840.1"/>
    </source>
</evidence>
<dbReference type="EMBL" id="DPIY01000006">
    <property type="protein sequence ID" value="HCT56840.1"/>
    <property type="molecule type" value="Genomic_DNA"/>
</dbReference>
<protein>
    <submittedName>
        <fullName evidence="1">Uncharacterized protein</fullName>
    </submittedName>
</protein>
<organism evidence="1 2">
    <name type="scientific">Gemmatimonas aurantiaca</name>
    <dbReference type="NCBI Taxonomy" id="173480"/>
    <lineage>
        <taxon>Bacteria</taxon>
        <taxon>Pseudomonadati</taxon>
        <taxon>Gemmatimonadota</taxon>
        <taxon>Gemmatimonadia</taxon>
        <taxon>Gemmatimonadales</taxon>
        <taxon>Gemmatimonadaceae</taxon>
        <taxon>Gemmatimonas</taxon>
    </lineage>
</organism>
<reference evidence="1 2" key="1">
    <citation type="journal article" date="2018" name="Nat. Biotechnol.">
        <title>A standardized bacterial taxonomy based on genome phylogeny substantially revises the tree of life.</title>
        <authorList>
            <person name="Parks D.H."/>
            <person name="Chuvochina M."/>
            <person name="Waite D.W."/>
            <person name="Rinke C."/>
            <person name="Skarshewski A."/>
            <person name="Chaumeil P.A."/>
            <person name="Hugenholtz P."/>
        </authorList>
    </citation>
    <scope>NUCLEOTIDE SEQUENCE [LARGE SCALE GENOMIC DNA]</scope>
    <source>
        <strain evidence="1">UBA8844</strain>
    </source>
</reference>
<dbReference type="InterPro" id="IPR025514">
    <property type="entry name" value="DUF4402"/>
</dbReference>
<sequence>MLGLRRWRCGVPRGLTLITSVLLLLGATRVASAQTTVTALTGLSFGTIISGTTTTIASSSPSAMSFRIRANVGLSLGMSFTLPTTLTRVGGGGTMPVSFCSTCALYRVNSANPAGALPFNPNVGLLGLLLLVSSDVYVWVGASTSPPLNQPAGNYTGTVVLTIAAIL</sequence>
<evidence type="ECO:0000313" key="2">
    <source>
        <dbReference type="Proteomes" id="UP000264071"/>
    </source>
</evidence>
<comment type="caution">
    <text evidence="1">The sequence shown here is derived from an EMBL/GenBank/DDBJ whole genome shotgun (WGS) entry which is preliminary data.</text>
</comment>
<accession>A0A3D4V6V4</accession>
<gene>
    <name evidence="1" type="ORF">DGD08_06460</name>
</gene>
<proteinExistence type="predicted"/>